<feature type="binding site" evidence="11">
    <location>
        <position position="364"/>
    </location>
    <ligand>
        <name>(2R)-2-phosphoglycerate</name>
        <dbReference type="ChEBI" id="CHEBI:58289"/>
    </ligand>
</feature>
<feature type="binding site" evidence="11 14">
    <location>
        <position position="283"/>
    </location>
    <ligand>
        <name>Mg(2+)</name>
        <dbReference type="ChEBI" id="CHEBI:18420"/>
    </ligand>
</feature>
<feature type="binding site" evidence="11">
    <location>
        <position position="365"/>
    </location>
    <ligand>
        <name>(2R)-2-phosphoglycerate</name>
        <dbReference type="ChEBI" id="CHEBI:58289"/>
    </ligand>
</feature>
<evidence type="ECO:0000256" key="5">
    <source>
        <dbReference type="ARBA" id="ARBA00022490"/>
    </source>
</evidence>
<dbReference type="KEGG" id="cga:Celgi_0633"/>
<name>F8A794_CELGA</name>
<evidence type="ECO:0000256" key="13">
    <source>
        <dbReference type="PIRSR" id="PIRSR001400-2"/>
    </source>
</evidence>
<feature type="binding site" evidence="13">
    <location>
        <position position="164"/>
    </location>
    <ligand>
        <name>substrate</name>
    </ligand>
</feature>
<comment type="subcellular location">
    <subcellularLocation>
        <location evidence="11">Cytoplasm</location>
    </subcellularLocation>
    <subcellularLocation>
        <location evidence="11">Secreted</location>
    </subcellularLocation>
    <subcellularLocation>
        <location evidence="11">Cell surface</location>
    </subcellularLocation>
    <text evidence="11">Fractions of enolase are present in both the cytoplasm and on the cell surface.</text>
</comment>
<dbReference type="InterPro" id="IPR020809">
    <property type="entry name" value="Enolase_CS"/>
</dbReference>
<dbReference type="InterPro" id="IPR020811">
    <property type="entry name" value="Enolase_N"/>
</dbReference>
<dbReference type="Pfam" id="PF00113">
    <property type="entry name" value="Enolase_C"/>
    <property type="match status" value="1"/>
</dbReference>
<keyword evidence="7 11" id="KW-0479">Metal-binding</keyword>
<evidence type="ECO:0000313" key="17">
    <source>
        <dbReference type="EMBL" id="AEI11152.1"/>
    </source>
</evidence>
<comment type="cofactor">
    <cofactor evidence="11">
        <name>Mg(2+)</name>
        <dbReference type="ChEBI" id="CHEBI:18420"/>
    </cofactor>
    <text evidence="11">Binds a second Mg(2+) ion via substrate during catalysis.</text>
</comment>
<comment type="similarity">
    <text evidence="2 11">Belongs to the enolase family.</text>
</comment>
<dbReference type="SMART" id="SM01193">
    <property type="entry name" value="Enolase_N"/>
    <property type="match status" value="1"/>
</dbReference>
<keyword evidence="5 11" id="KW-0963">Cytoplasm</keyword>
<dbReference type="Gene3D" id="3.30.390.10">
    <property type="entry name" value="Enolase-like, N-terminal domain"/>
    <property type="match status" value="1"/>
</dbReference>
<feature type="binding site" evidence="13">
    <location>
        <position position="310"/>
    </location>
    <ligand>
        <name>substrate</name>
    </ligand>
</feature>
<evidence type="ECO:0000256" key="4">
    <source>
        <dbReference type="ARBA" id="ARBA00017068"/>
    </source>
</evidence>
<comment type="catalytic activity">
    <reaction evidence="11">
        <text>(2R)-2-phosphoglycerate = phosphoenolpyruvate + H2O</text>
        <dbReference type="Rhea" id="RHEA:10164"/>
        <dbReference type="ChEBI" id="CHEBI:15377"/>
        <dbReference type="ChEBI" id="CHEBI:58289"/>
        <dbReference type="ChEBI" id="CHEBI:58702"/>
        <dbReference type="EC" id="4.2.1.11"/>
    </reaction>
</comment>
<dbReference type="GO" id="GO:0005576">
    <property type="term" value="C:extracellular region"/>
    <property type="evidence" value="ECO:0007669"/>
    <property type="project" value="UniProtKB-SubCell"/>
</dbReference>
<keyword evidence="6 11" id="KW-0964">Secreted</keyword>
<proteinExistence type="inferred from homology"/>
<evidence type="ECO:0000256" key="2">
    <source>
        <dbReference type="ARBA" id="ARBA00009604"/>
    </source>
</evidence>
<dbReference type="PANTHER" id="PTHR11902:SF1">
    <property type="entry name" value="ENOLASE"/>
    <property type="match status" value="1"/>
</dbReference>
<comment type="pathway">
    <text evidence="1 11">Carbohydrate degradation; glycolysis; pyruvate from D-glyceraldehyde 3-phosphate: step 4/5.</text>
</comment>
<dbReference type="FunFam" id="3.30.390.10:FF:000001">
    <property type="entry name" value="Enolase"/>
    <property type="match status" value="1"/>
</dbReference>
<evidence type="ECO:0000256" key="11">
    <source>
        <dbReference type="HAMAP-Rule" id="MF_00318"/>
    </source>
</evidence>
<feature type="binding site" evidence="13">
    <location>
        <begin position="362"/>
        <end position="365"/>
    </location>
    <ligand>
        <name>substrate</name>
    </ligand>
</feature>
<evidence type="ECO:0000256" key="12">
    <source>
        <dbReference type="PIRSR" id="PIRSR001400-1"/>
    </source>
</evidence>
<evidence type="ECO:0000256" key="7">
    <source>
        <dbReference type="ARBA" id="ARBA00022723"/>
    </source>
</evidence>
<feature type="binding site" evidence="11 14">
    <location>
        <position position="242"/>
    </location>
    <ligand>
        <name>Mg(2+)</name>
        <dbReference type="ChEBI" id="CHEBI:18420"/>
    </ligand>
</feature>
<dbReference type="EMBL" id="CP002665">
    <property type="protein sequence ID" value="AEI11152.1"/>
    <property type="molecule type" value="Genomic_DNA"/>
</dbReference>
<dbReference type="PIRSF" id="PIRSF001400">
    <property type="entry name" value="Enolase"/>
    <property type="match status" value="1"/>
</dbReference>
<feature type="domain" description="Enolase N-terminal" evidence="16">
    <location>
        <begin position="4"/>
        <end position="134"/>
    </location>
</feature>
<feature type="binding site" evidence="13">
    <location>
        <position position="386"/>
    </location>
    <ligand>
        <name>substrate</name>
    </ligand>
</feature>
<evidence type="ECO:0000256" key="6">
    <source>
        <dbReference type="ARBA" id="ARBA00022525"/>
    </source>
</evidence>
<sequence length="426" mass="44995">MASIEAVGAREILDSRGNPTVEVEVALDDGTIARAGVPSGASTGAFEAVERRDGDKSRYLGKGVEQAVNAVIDEIAPEIIGFEASEQRLVDQALIDLDGTPNKGKLGANAILGVSLAVAKAAADSADLPLFRYVGGPNAHVLPVPMMNILNGGSHADSNVDIQEFMVAPIGATTFREALRTGAEVYHSLKSVLKSKGLATGLGDEGGFAPNLESNRAALDLILVAIEKAGFTPGTDVALALDVASTEFFADGGYKFEGATKTPDEMIAYYAQLVADYPLVSIEDPLSEDEWESWTQLVAEVGGKVQIVGDDLFVTNPERLAKGIALKSANSLLVKLNQIGTLTETLDAVTLAQRNGFTTMTSHRSGETEDTTIADLSVATNAGQIKTGAPARGERINKYNQLLRIEEELDEAGRYAGRTAFPRFQA</sequence>
<feature type="binding site" evidence="13">
    <location>
        <position position="155"/>
    </location>
    <ligand>
        <name>substrate</name>
    </ligand>
</feature>
<dbReference type="InterPro" id="IPR029017">
    <property type="entry name" value="Enolase-like_N"/>
</dbReference>
<feature type="domain" description="Enolase C-terminal TIM barrel" evidence="15">
    <location>
        <begin position="139"/>
        <end position="423"/>
    </location>
</feature>
<dbReference type="eggNOG" id="COG0148">
    <property type="taxonomic scope" value="Bacteria"/>
</dbReference>
<comment type="cofactor">
    <cofactor evidence="14">
        <name>Mg(2+)</name>
        <dbReference type="ChEBI" id="CHEBI:18420"/>
    </cofactor>
    <text evidence="14">Mg(2+) is required for catalysis and for stabilizing the dimer.</text>
</comment>
<dbReference type="OrthoDB" id="9804716at2"/>
<feature type="active site" description="Proton donor" evidence="11 12">
    <location>
        <position position="205"/>
    </location>
</feature>
<dbReference type="HOGENOM" id="CLU_031223_2_1_11"/>
<dbReference type="PANTHER" id="PTHR11902">
    <property type="entry name" value="ENOLASE"/>
    <property type="match status" value="1"/>
</dbReference>
<dbReference type="HAMAP" id="MF_00318">
    <property type="entry name" value="Enolase"/>
    <property type="match status" value="1"/>
</dbReference>
<dbReference type="GO" id="GO:0004634">
    <property type="term" value="F:phosphopyruvate hydratase activity"/>
    <property type="evidence" value="ECO:0007669"/>
    <property type="project" value="UniProtKB-UniRule"/>
</dbReference>
<dbReference type="GO" id="GO:0000015">
    <property type="term" value="C:phosphopyruvate hydratase complex"/>
    <property type="evidence" value="ECO:0007669"/>
    <property type="project" value="InterPro"/>
</dbReference>
<feature type="binding site" evidence="11">
    <location>
        <position position="163"/>
    </location>
    <ligand>
        <name>(2R)-2-phosphoglycerate</name>
        <dbReference type="ChEBI" id="CHEBI:58289"/>
    </ligand>
</feature>
<protein>
    <recommendedName>
        <fullName evidence="4 11">Enolase</fullName>
        <ecNumber evidence="3 11">4.2.1.11</ecNumber>
    </recommendedName>
    <alternativeName>
        <fullName evidence="11">2-phospho-D-glycerate hydro-lyase</fullName>
    </alternativeName>
    <alternativeName>
        <fullName evidence="11">2-phosphoglycerate dehydratase</fullName>
    </alternativeName>
</protein>
<dbReference type="InterPro" id="IPR020810">
    <property type="entry name" value="Enolase_C"/>
</dbReference>
<keyword evidence="8 11" id="KW-0460">Magnesium</keyword>
<dbReference type="SFLD" id="SFLDG00178">
    <property type="entry name" value="enolase"/>
    <property type="match status" value="1"/>
</dbReference>
<evidence type="ECO:0000256" key="9">
    <source>
        <dbReference type="ARBA" id="ARBA00023152"/>
    </source>
</evidence>
<evidence type="ECO:0000313" key="18">
    <source>
        <dbReference type="Proteomes" id="UP000000485"/>
    </source>
</evidence>
<dbReference type="GO" id="GO:0009986">
    <property type="term" value="C:cell surface"/>
    <property type="evidence" value="ECO:0007669"/>
    <property type="project" value="UniProtKB-SubCell"/>
</dbReference>
<dbReference type="EC" id="4.2.1.11" evidence="3 11"/>
<evidence type="ECO:0000256" key="10">
    <source>
        <dbReference type="ARBA" id="ARBA00023239"/>
    </source>
</evidence>
<dbReference type="RefSeq" id="WP_013882675.1">
    <property type="nucleotide sequence ID" value="NC_015671.1"/>
</dbReference>
<reference evidence="18" key="1">
    <citation type="submission" date="2011-04" db="EMBL/GenBank/DDBJ databases">
        <title>Complete sequence of Cellvibrio gilvus ATCC 13127.</title>
        <authorList>
            <person name="Lucas S."/>
            <person name="Han J."/>
            <person name="Lapidus A."/>
            <person name="Cheng J.-F."/>
            <person name="Goodwin L."/>
            <person name="Pitluck S."/>
            <person name="Peters L."/>
            <person name="Munk A."/>
            <person name="Detter J.C."/>
            <person name="Han C."/>
            <person name="Tapia R."/>
            <person name="Land M."/>
            <person name="Hauser L."/>
            <person name="Kyrpides N."/>
            <person name="Ivanova N."/>
            <person name="Ovchinnikova G."/>
            <person name="Pagani I."/>
            <person name="Mead D."/>
            <person name="Brumm P."/>
            <person name="Woyke T."/>
        </authorList>
    </citation>
    <scope>NUCLEOTIDE SEQUENCE [LARGE SCALE GENOMIC DNA]</scope>
    <source>
        <strain evidence="18">ATCC 13127 / NRRL B-14078</strain>
    </source>
</reference>
<evidence type="ECO:0000259" key="15">
    <source>
        <dbReference type="SMART" id="SM01192"/>
    </source>
</evidence>
<evidence type="ECO:0000256" key="3">
    <source>
        <dbReference type="ARBA" id="ARBA00012058"/>
    </source>
</evidence>
<dbReference type="PROSITE" id="PS00164">
    <property type="entry name" value="ENOLASE"/>
    <property type="match status" value="1"/>
</dbReference>
<feature type="active site" description="Proton acceptor" evidence="11 12">
    <location>
        <position position="335"/>
    </location>
</feature>
<dbReference type="NCBIfam" id="TIGR01060">
    <property type="entry name" value="eno"/>
    <property type="match status" value="1"/>
</dbReference>
<accession>F8A794</accession>
<dbReference type="SFLD" id="SFLDF00002">
    <property type="entry name" value="enolase"/>
    <property type="match status" value="1"/>
</dbReference>
<dbReference type="FunFam" id="3.20.20.120:FF:000001">
    <property type="entry name" value="Enolase"/>
    <property type="match status" value="1"/>
</dbReference>
<dbReference type="PRINTS" id="PR00148">
    <property type="entry name" value="ENOLASE"/>
</dbReference>
<keyword evidence="9 11" id="KW-0324">Glycolysis</keyword>
<feature type="binding site" evidence="11">
    <location>
        <position position="386"/>
    </location>
    <ligand>
        <name>(2R)-2-phosphoglycerate</name>
        <dbReference type="ChEBI" id="CHEBI:58289"/>
    </ligand>
</feature>
<organism evidence="17 18">
    <name type="scientific">Cellulomonas gilvus (strain ATCC 13127 / NRRL B-14078)</name>
    <name type="common">Cellvibrio gilvus</name>
    <dbReference type="NCBI Taxonomy" id="593907"/>
    <lineage>
        <taxon>Bacteria</taxon>
        <taxon>Bacillati</taxon>
        <taxon>Actinomycetota</taxon>
        <taxon>Actinomycetes</taxon>
        <taxon>Micrococcales</taxon>
        <taxon>Cellulomonadaceae</taxon>
        <taxon>Cellulomonas</taxon>
    </lineage>
</organism>
<dbReference type="GO" id="GO:0006096">
    <property type="term" value="P:glycolytic process"/>
    <property type="evidence" value="ECO:0007669"/>
    <property type="project" value="UniProtKB-UniRule"/>
</dbReference>
<dbReference type="SMART" id="SM01192">
    <property type="entry name" value="Enolase_C"/>
    <property type="match status" value="1"/>
</dbReference>
<dbReference type="SFLD" id="SFLDS00001">
    <property type="entry name" value="Enolase"/>
    <property type="match status" value="1"/>
</dbReference>
<feature type="binding site" evidence="11 14">
    <location>
        <position position="310"/>
    </location>
    <ligand>
        <name>Mg(2+)</name>
        <dbReference type="ChEBI" id="CHEBI:18420"/>
    </ligand>
</feature>
<evidence type="ECO:0000256" key="1">
    <source>
        <dbReference type="ARBA" id="ARBA00005031"/>
    </source>
</evidence>
<feature type="binding site" evidence="13">
    <location>
        <position position="283"/>
    </location>
    <ligand>
        <name>substrate</name>
    </ligand>
</feature>
<dbReference type="UniPathway" id="UPA00109">
    <property type="reaction ID" value="UER00187"/>
</dbReference>
<dbReference type="InterPro" id="IPR000941">
    <property type="entry name" value="Enolase"/>
</dbReference>
<dbReference type="SUPFAM" id="SSF51604">
    <property type="entry name" value="Enolase C-terminal domain-like"/>
    <property type="match status" value="1"/>
</dbReference>
<evidence type="ECO:0000259" key="16">
    <source>
        <dbReference type="SMART" id="SM01193"/>
    </source>
</evidence>
<dbReference type="STRING" id="593907.Celgi_0633"/>
<feature type="binding site" evidence="11">
    <location>
        <position position="335"/>
    </location>
    <ligand>
        <name>(2R)-2-phosphoglycerate</name>
        <dbReference type="ChEBI" id="CHEBI:58289"/>
    </ligand>
</feature>
<dbReference type="Gene3D" id="3.20.20.120">
    <property type="entry name" value="Enolase-like C-terminal domain"/>
    <property type="match status" value="1"/>
</dbReference>
<keyword evidence="10 11" id="KW-0456">Lyase</keyword>
<keyword evidence="18" id="KW-1185">Reference proteome</keyword>
<dbReference type="GO" id="GO:0000287">
    <property type="term" value="F:magnesium ion binding"/>
    <property type="evidence" value="ECO:0007669"/>
    <property type="project" value="UniProtKB-UniRule"/>
</dbReference>
<dbReference type="InterPro" id="IPR036849">
    <property type="entry name" value="Enolase-like_C_sf"/>
</dbReference>
<gene>
    <name evidence="11" type="primary">eno</name>
    <name evidence="17" type="ordered locus">Celgi_0633</name>
</gene>
<dbReference type="Proteomes" id="UP000000485">
    <property type="component" value="Chromosome"/>
</dbReference>
<dbReference type="AlphaFoldDB" id="F8A794"/>
<evidence type="ECO:0000256" key="14">
    <source>
        <dbReference type="PIRSR" id="PIRSR001400-3"/>
    </source>
</evidence>
<dbReference type="CDD" id="cd03313">
    <property type="entry name" value="enolase"/>
    <property type="match status" value="1"/>
</dbReference>
<comment type="function">
    <text evidence="11">Catalyzes the reversible conversion of 2-phosphoglycerate (2-PG) into phosphoenolpyruvate (PEP). It is essential for the degradation of carbohydrates via glycolysis.</text>
</comment>
<evidence type="ECO:0000256" key="8">
    <source>
        <dbReference type="ARBA" id="ARBA00022842"/>
    </source>
</evidence>
<dbReference type="Pfam" id="PF03952">
    <property type="entry name" value="Enolase_N"/>
    <property type="match status" value="1"/>
</dbReference>
<dbReference type="SUPFAM" id="SSF54826">
    <property type="entry name" value="Enolase N-terminal domain-like"/>
    <property type="match status" value="1"/>
</dbReference>